<dbReference type="GO" id="GO:0030884">
    <property type="term" value="F:exogenous lipid antigen binding"/>
    <property type="evidence" value="ECO:0007669"/>
    <property type="project" value="TreeGrafter"/>
</dbReference>
<keyword evidence="6" id="KW-0393">Immunoglobulin domain</keyword>
<dbReference type="AlphaFoldDB" id="A0A8C0WCR3"/>
<keyword evidence="5" id="KW-0325">Glycoprotein</keyword>
<proteinExistence type="predicted"/>
<dbReference type="SMART" id="SM00407">
    <property type="entry name" value="IGc1"/>
    <property type="match status" value="1"/>
</dbReference>
<keyword evidence="9" id="KW-0732">Signal</keyword>
<dbReference type="PANTHER" id="PTHR16675">
    <property type="entry name" value="MHC CLASS I-RELATED"/>
    <property type="match status" value="1"/>
</dbReference>
<sequence length="436" mass="49164">MFLLILFFSGLFCHGEIRAAPQALGSYHSATEELLSFTMIHIFSFPNHSWAQAQSSGWLGELQTHGWDNVLGTFRFLKSWSHGNFSKEEWKNLQALFQLYFHGFIREVQAFSSQFQFEYPFELQISAGCTLHAGKACESFLNGAYQGSDFLSFQGSSWKPSPRAGSRAQNVCTVLNHYKDIKEIVQRLLCNTCPQFLAGLFEAGKSELERQVKPEAWLSSGPSQWPGSLHLVCHVSGFYPKPVRVMWMRGTQEQSGTRRSDVLPNADGTWYLQATLDVASGEAAGLSCRVKHSSLGGHDIVIHWGGYSILLTLMCLTVMVTLVMLVIQGTCCRKQRCCFSCSFFPSACQIVILLCTFLFLSPFFLQFPLFEIKFFFFSHSSKKNVLSPHITNAAFPMGANTQDPRNPAHQLCLAQETWIKTRILKLKISLNQLWVT</sequence>
<dbReference type="PANTHER" id="PTHR16675:SF146">
    <property type="entry name" value="T-CELL SURFACE GLYCOPROTEIN CD1E, MEMBRANE-ASSOCIATED"/>
    <property type="match status" value="1"/>
</dbReference>
<organism evidence="11">
    <name type="scientific">Castor canadensis</name>
    <name type="common">American beaver</name>
    <dbReference type="NCBI Taxonomy" id="51338"/>
    <lineage>
        <taxon>Eukaryota</taxon>
        <taxon>Metazoa</taxon>
        <taxon>Chordata</taxon>
        <taxon>Craniata</taxon>
        <taxon>Vertebrata</taxon>
        <taxon>Euteleostomi</taxon>
        <taxon>Mammalia</taxon>
        <taxon>Eutheria</taxon>
        <taxon>Euarchontoglires</taxon>
        <taxon>Glires</taxon>
        <taxon>Rodentia</taxon>
        <taxon>Castorimorpha</taxon>
        <taxon>Castoridae</taxon>
        <taxon>Castor</taxon>
    </lineage>
</organism>
<name>A0A8C0WCR3_CASCN</name>
<evidence type="ECO:0000256" key="1">
    <source>
        <dbReference type="ARBA" id="ARBA00004177"/>
    </source>
</evidence>
<dbReference type="GO" id="GO:0005768">
    <property type="term" value="C:endosome"/>
    <property type="evidence" value="ECO:0007669"/>
    <property type="project" value="UniProtKB-SubCell"/>
</dbReference>
<dbReference type="GO" id="GO:0051135">
    <property type="term" value="P:positive regulation of NK T cell activation"/>
    <property type="evidence" value="ECO:0007669"/>
    <property type="project" value="UniProtKB-ARBA"/>
</dbReference>
<feature type="transmembrane region" description="Helical" evidence="8">
    <location>
        <begin position="304"/>
        <end position="327"/>
    </location>
</feature>
<keyword evidence="8" id="KW-1133">Transmembrane helix</keyword>
<keyword evidence="3" id="KW-0391">Immunity</keyword>
<evidence type="ECO:0000256" key="7">
    <source>
        <dbReference type="ARBA" id="ARBA00046288"/>
    </source>
</evidence>
<dbReference type="GO" id="GO:0006955">
    <property type="term" value="P:immune response"/>
    <property type="evidence" value="ECO:0007669"/>
    <property type="project" value="TreeGrafter"/>
</dbReference>
<dbReference type="InterPro" id="IPR036179">
    <property type="entry name" value="Ig-like_dom_sf"/>
</dbReference>
<evidence type="ECO:0000256" key="6">
    <source>
        <dbReference type="ARBA" id="ARBA00023319"/>
    </source>
</evidence>
<reference evidence="11" key="1">
    <citation type="submission" date="2023-09" db="UniProtKB">
        <authorList>
            <consortium name="Ensembl"/>
        </authorList>
    </citation>
    <scope>IDENTIFICATION</scope>
</reference>
<dbReference type="GO" id="GO:0048007">
    <property type="term" value="P:antigen processing and presentation, exogenous lipid antigen via MHC class Ib"/>
    <property type="evidence" value="ECO:0007669"/>
    <property type="project" value="TreeGrafter"/>
</dbReference>
<dbReference type="SUPFAM" id="SSF54452">
    <property type="entry name" value="MHC antigen-recognition domain"/>
    <property type="match status" value="1"/>
</dbReference>
<dbReference type="InterPro" id="IPR013783">
    <property type="entry name" value="Ig-like_fold"/>
</dbReference>
<dbReference type="Gene3D" id="3.30.500.10">
    <property type="entry name" value="MHC class I-like antigen recognition-like"/>
    <property type="match status" value="1"/>
</dbReference>
<feature type="chain" id="PRO_5034351078" description="Ig-like domain-containing protein" evidence="9">
    <location>
        <begin position="20"/>
        <end position="436"/>
    </location>
</feature>
<evidence type="ECO:0000256" key="2">
    <source>
        <dbReference type="ARBA" id="ARBA00022753"/>
    </source>
</evidence>
<evidence type="ECO:0000259" key="10">
    <source>
        <dbReference type="PROSITE" id="PS50835"/>
    </source>
</evidence>
<dbReference type="GO" id="GO:0048006">
    <property type="term" value="P:antigen processing and presentation, endogenous lipid antigen via MHC class Ib"/>
    <property type="evidence" value="ECO:0007669"/>
    <property type="project" value="TreeGrafter"/>
</dbReference>
<dbReference type="SUPFAM" id="SSF48726">
    <property type="entry name" value="Immunoglobulin"/>
    <property type="match status" value="1"/>
</dbReference>
<keyword evidence="8" id="KW-0812">Transmembrane</keyword>
<dbReference type="GO" id="GO:0009897">
    <property type="term" value="C:external side of plasma membrane"/>
    <property type="evidence" value="ECO:0007669"/>
    <property type="project" value="TreeGrafter"/>
</dbReference>
<evidence type="ECO:0000256" key="5">
    <source>
        <dbReference type="ARBA" id="ARBA00023180"/>
    </source>
</evidence>
<dbReference type="InterPro" id="IPR007110">
    <property type="entry name" value="Ig-like_dom"/>
</dbReference>
<accession>A0A8C0WCR3</accession>
<keyword evidence="4 8" id="KW-0472">Membrane</keyword>
<evidence type="ECO:0000256" key="9">
    <source>
        <dbReference type="SAM" id="SignalP"/>
    </source>
</evidence>
<dbReference type="Pfam" id="PF16497">
    <property type="entry name" value="MHC_I_3"/>
    <property type="match status" value="1"/>
</dbReference>
<dbReference type="InterPro" id="IPR050208">
    <property type="entry name" value="MHC_class-I_related"/>
</dbReference>
<dbReference type="Pfam" id="PF07654">
    <property type="entry name" value="C1-set"/>
    <property type="match status" value="1"/>
</dbReference>
<feature type="domain" description="Ig-like" evidence="10">
    <location>
        <begin position="194"/>
        <end position="294"/>
    </location>
</feature>
<dbReference type="Gene3D" id="2.60.40.10">
    <property type="entry name" value="Immunoglobulins"/>
    <property type="match status" value="1"/>
</dbReference>
<dbReference type="FunFam" id="3.30.500.10:FF:000002">
    <property type="entry name" value="Antigen-presenting glycoprotein CD1d1"/>
    <property type="match status" value="1"/>
</dbReference>
<dbReference type="InterPro" id="IPR003597">
    <property type="entry name" value="Ig_C1-set"/>
</dbReference>
<dbReference type="FunFam" id="2.60.40.10:FF:000254">
    <property type="entry name" value="Antigen-presenting glycoprotein CD1d1"/>
    <property type="match status" value="1"/>
</dbReference>
<dbReference type="InterPro" id="IPR037055">
    <property type="entry name" value="MHC_I-like_Ag-recog_sf"/>
</dbReference>
<comment type="subcellular location">
    <subcellularLocation>
        <location evidence="7">Endomembrane system</location>
        <topology evidence="7">Single-pass type I membrane protein</topology>
    </subcellularLocation>
    <subcellularLocation>
        <location evidence="1">Endosome</location>
    </subcellularLocation>
</comment>
<dbReference type="GO" id="GO:0030883">
    <property type="term" value="F:endogenous lipid antigen binding"/>
    <property type="evidence" value="ECO:0007669"/>
    <property type="project" value="TreeGrafter"/>
</dbReference>
<dbReference type="GO" id="GO:0001916">
    <property type="term" value="P:positive regulation of T cell mediated cytotoxicity"/>
    <property type="evidence" value="ECO:0007669"/>
    <property type="project" value="UniProtKB-ARBA"/>
</dbReference>
<dbReference type="InterPro" id="IPR011161">
    <property type="entry name" value="MHC_I-like_Ag-recog"/>
</dbReference>
<evidence type="ECO:0000256" key="4">
    <source>
        <dbReference type="ARBA" id="ARBA00023136"/>
    </source>
</evidence>
<feature type="signal peptide" evidence="9">
    <location>
        <begin position="1"/>
        <end position="19"/>
    </location>
</feature>
<keyword evidence="2" id="KW-0967">Endosome</keyword>
<dbReference type="GO" id="GO:0032753">
    <property type="term" value="P:positive regulation of interleukin-4 production"/>
    <property type="evidence" value="ECO:0007669"/>
    <property type="project" value="UniProtKB-ARBA"/>
</dbReference>
<feature type="transmembrane region" description="Helical" evidence="8">
    <location>
        <begin position="339"/>
        <end position="365"/>
    </location>
</feature>
<dbReference type="CDD" id="cd21029">
    <property type="entry name" value="IgC1_CD1"/>
    <property type="match status" value="1"/>
</dbReference>
<gene>
    <name evidence="11" type="primary">LOC109674010</name>
</gene>
<protein>
    <recommendedName>
        <fullName evidence="10">Ig-like domain-containing protein</fullName>
    </recommendedName>
</protein>
<evidence type="ECO:0000313" key="11">
    <source>
        <dbReference type="Ensembl" id="ENSCCNP00000006101.1"/>
    </source>
</evidence>
<dbReference type="InterPro" id="IPR011162">
    <property type="entry name" value="MHC_I/II-like_Ag-recog"/>
</dbReference>
<dbReference type="PROSITE" id="PS50835">
    <property type="entry name" value="IG_LIKE"/>
    <property type="match status" value="1"/>
</dbReference>
<dbReference type="GO" id="GO:0032743">
    <property type="term" value="P:positive regulation of interleukin-2 production"/>
    <property type="evidence" value="ECO:0007669"/>
    <property type="project" value="UniProtKB-ARBA"/>
</dbReference>
<dbReference type="GO" id="GO:0071723">
    <property type="term" value="F:lipopeptide binding"/>
    <property type="evidence" value="ECO:0007669"/>
    <property type="project" value="TreeGrafter"/>
</dbReference>
<dbReference type="Ensembl" id="ENSCCNT00000008011.1">
    <property type="protein sequence ID" value="ENSCCNP00000006101.1"/>
    <property type="gene ID" value="ENSCCNG00000006333.1"/>
</dbReference>
<evidence type="ECO:0000256" key="8">
    <source>
        <dbReference type="SAM" id="Phobius"/>
    </source>
</evidence>
<evidence type="ECO:0000256" key="3">
    <source>
        <dbReference type="ARBA" id="ARBA00022859"/>
    </source>
</evidence>
<dbReference type="GO" id="GO:0005615">
    <property type="term" value="C:extracellular space"/>
    <property type="evidence" value="ECO:0007669"/>
    <property type="project" value="TreeGrafter"/>
</dbReference>